<reference evidence="2" key="1">
    <citation type="journal article" date="2023" name="Science">
        <title>Genome structures resolve the early diversification of teleost fishes.</title>
        <authorList>
            <person name="Parey E."/>
            <person name="Louis A."/>
            <person name="Montfort J."/>
            <person name="Bouchez O."/>
            <person name="Roques C."/>
            <person name="Iampietro C."/>
            <person name="Lluch J."/>
            <person name="Castinel A."/>
            <person name="Donnadieu C."/>
            <person name="Desvignes T."/>
            <person name="Floi Bucao C."/>
            <person name="Jouanno E."/>
            <person name="Wen M."/>
            <person name="Mejri S."/>
            <person name="Dirks R."/>
            <person name="Jansen H."/>
            <person name="Henkel C."/>
            <person name="Chen W.J."/>
            <person name="Zahm M."/>
            <person name="Cabau C."/>
            <person name="Klopp C."/>
            <person name="Thompson A.W."/>
            <person name="Robinson-Rechavi M."/>
            <person name="Braasch I."/>
            <person name="Lecointre G."/>
            <person name="Bobe J."/>
            <person name="Postlethwait J.H."/>
            <person name="Berthelot C."/>
            <person name="Roest Crollius H."/>
            <person name="Guiguen Y."/>
        </authorList>
    </citation>
    <scope>NUCLEOTIDE SEQUENCE</scope>
    <source>
        <strain evidence="2">NC1722</strain>
    </source>
</reference>
<name>A0AAD7W501_9TELE</name>
<sequence>MAVLQGLPGLGTPCRTAPRVRIRIRIRFHVSHQQLLLHRCPASTDTCGTSWAPWPGCRAFPIGCPCPTPGGQPRGGVGKQRILGCGDKPSAAAVPHPHTPDQLRLAVHPL</sequence>
<proteinExistence type="predicted"/>
<feature type="region of interest" description="Disordered" evidence="1">
    <location>
        <begin position="88"/>
        <end position="110"/>
    </location>
</feature>
<dbReference type="EMBL" id="JAINUG010000288">
    <property type="protein sequence ID" value="KAJ8383668.1"/>
    <property type="molecule type" value="Genomic_DNA"/>
</dbReference>
<keyword evidence="3" id="KW-1185">Reference proteome</keyword>
<evidence type="ECO:0000313" key="3">
    <source>
        <dbReference type="Proteomes" id="UP001221898"/>
    </source>
</evidence>
<organism evidence="2 3">
    <name type="scientific">Aldrovandia affinis</name>
    <dbReference type="NCBI Taxonomy" id="143900"/>
    <lineage>
        <taxon>Eukaryota</taxon>
        <taxon>Metazoa</taxon>
        <taxon>Chordata</taxon>
        <taxon>Craniata</taxon>
        <taxon>Vertebrata</taxon>
        <taxon>Euteleostomi</taxon>
        <taxon>Actinopterygii</taxon>
        <taxon>Neopterygii</taxon>
        <taxon>Teleostei</taxon>
        <taxon>Notacanthiformes</taxon>
        <taxon>Halosauridae</taxon>
        <taxon>Aldrovandia</taxon>
    </lineage>
</organism>
<protein>
    <submittedName>
        <fullName evidence="2">Uncharacterized protein</fullName>
    </submittedName>
</protein>
<evidence type="ECO:0000256" key="1">
    <source>
        <dbReference type="SAM" id="MobiDB-lite"/>
    </source>
</evidence>
<evidence type="ECO:0000313" key="2">
    <source>
        <dbReference type="EMBL" id="KAJ8383668.1"/>
    </source>
</evidence>
<dbReference type="AlphaFoldDB" id="A0AAD7W501"/>
<comment type="caution">
    <text evidence="2">The sequence shown here is derived from an EMBL/GenBank/DDBJ whole genome shotgun (WGS) entry which is preliminary data.</text>
</comment>
<accession>A0AAD7W501</accession>
<dbReference type="Proteomes" id="UP001221898">
    <property type="component" value="Unassembled WGS sequence"/>
</dbReference>
<gene>
    <name evidence="2" type="ORF">AAFF_G00216390</name>
</gene>